<evidence type="ECO:0000256" key="2">
    <source>
        <dbReference type="ARBA" id="ARBA00022679"/>
    </source>
</evidence>
<reference evidence="5 6" key="1">
    <citation type="submission" date="2019-12" db="EMBL/GenBank/DDBJ databases">
        <title>Genomic-based taxomic classification of the family Erythrobacteraceae.</title>
        <authorList>
            <person name="Xu L."/>
        </authorList>
    </citation>
    <scope>NUCLEOTIDE SEQUENCE [LARGE SCALE GENOMIC DNA]</scope>
    <source>
        <strain evidence="5 6">MCCC 1A09962</strain>
    </source>
</reference>
<organism evidence="5 6">
    <name type="scientific">Parapontixanthobacter aurantiacus</name>
    <dbReference type="NCBI Taxonomy" id="1463599"/>
    <lineage>
        <taxon>Bacteria</taxon>
        <taxon>Pseudomonadati</taxon>
        <taxon>Pseudomonadota</taxon>
        <taxon>Alphaproteobacteria</taxon>
        <taxon>Sphingomonadales</taxon>
        <taxon>Erythrobacteraceae</taxon>
        <taxon>Parapontixanthobacter</taxon>
    </lineage>
</organism>
<dbReference type="Proteomes" id="UP000433104">
    <property type="component" value="Unassembled WGS sequence"/>
</dbReference>
<evidence type="ECO:0000259" key="4">
    <source>
        <dbReference type="SMART" id="SM00563"/>
    </source>
</evidence>
<feature type="domain" description="Phospholipid/glycerol acyltransferase" evidence="4">
    <location>
        <begin position="46"/>
        <end position="158"/>
    </location>
</feature>
<name>A0A844ZFM7_9SPHN</name>
<dbReference type="SMART" id="SM00563">
    <property type="entry name" value="PlsC"/>
    <property type="match status" value="1"/>
</dbReference>
<dbReference type="RefSeq" id="WP_160684025.1">
    <property type="nucleotide sequence ID" value="NZ_WTYW01000003.1"/>
</dbReference>
<dbReference type="Pfam" id="PF01553">
    <property type="entry name" value="Acyltransferase"/>
    <property type="match status" value="1"/>
</dbReference>
<evidence type="ECO:0000313" key="6">
    <source>
        <dbReference type="Proteomes" id="UP000433104"/>
    </source>
</evidence>
<dbReference type="AlphaFoldDB" id="A0A844ZFM7"/>
<dbReference type="PANTHER" id="PTHR10434:SF9">
    <property type="entry name" value="PHOSPHOLIPID_GLYCEROL ACYLTRANSFERASE DOMAIN-CONTAINING PROTEIN"/>
    <property type="match status" value="1"/>
</dbReference>
<comment type="caution">
    <text evidence="5">The sequence shown here is derived from an EMBL/GenBank/DDBJ whole genome shotgun (WGS) entry which is preliminary data.</text>
</comment>
<dbReference type="EMBL" id="WTYW01000003">
    <property type="protein sequence ID" value="MXO86665.1"/>
    <property type="molecule type" value="Genomic_DNA"/>
</dbReference>
<evidence type="ECO:0000256" key="3">
    <source>
        <dbReference type="ARBA" id="ARBA00023315"/>
    </source>
</evidence>
<dbReference type="OrthoDB" id="9796839at2"/>
<proteinExistence type="predicted"/>
<dbReference type="GO" id="GO:0003841">
    <property type="term" value="F:1-acylglycerol-3-phosphate O-acyltransferase activity"/>
    <property type="evidence" value="ECO:0007669"/>
    <property type="project" value="TreeGrafter"/>
</dbReference>
<protein>
    <submittedName>
        <fullName evidence="5">Acyltransferase</fullName>
    </submittedName>
</protein>
<dbReference type="CDD" id="cd07988">
    <property type="entry name" value="LPLAT_ABO13168-like"/>
    <property type="match status" value="1"/>
</dbReference>
<dbReference type="SUPFAM" id="SSF69593">
    <property type="entry name" value="Glycerol-3-phosphate (1)-acyltransferase"/>
    <property type="match status" value="1"/>
</dbReference>
<keyword evidence="6" id="KW-1185">Reference proteome</keyword>
<evidence type="ECO:0000313" key="5">
    <source>
        <dbReference type="EMBL" id="MXO86665.1"/>
    </source>
</evidence>
<dbReference type="GO" id="GO:0006654">
    <property type="term" value="P:phosphatidic acid biosynthetic process"/>
    <property type="evidence" value="ECO:0007669"/>
    <property type="project" value="TreeGrafter"/>
</dbReference>
<accession>A0A844ZFM7</accession>
<evidence type="ECO:0000256" key="1">
    <source>
        <dbReference type="ARBA" id="ARBA00005189"/>
    </source>
</evidence>
<keyword evidence="2 5" id="KW-0808">Transferase</keyword>
<dbReference type="InterPro" id="IPR002123">
    <property type="entry name" value="Plipid/glycerol_acylTrfase"/>
</dbReference>
<gene>
    <name evidence="5" type="ORF">GRI38_11580</name>
</gene>
<sequence>MPEPADPSRDRSPSLVSRLVKQVILGLFRLKGWRAVGSGPSVAKGVIIAVPHTSNWDFVYYLGLTHSLGIRARFMAKDSLFTGAMGGFMRDMGGVPVERASKRNMVEQMVAEFAARDRFLLTIAPEGTRSSVLQWKTGFYHIAVQAGVPLIPGFVDYRRRVGGLGEPIAVTGDYAADMAKVRAFYEREVPYHPLYPGDGR</sequence>
<keyword evidence="3 5" id="KW-0012">Acyltransferase</keyword>
<comment type="pathway">
    <text evidence="1">Lipid metabolism.</text>
</comment>
<dbReference type="PANTHER" id="PTHR10434">
    <property type="entry name" value="1-ACYL-SN-GLYCEROL-3-PHOSPHATE ACYLTRANSFERASE"/>
    <property type="match status" value="1"/>
</dbReference>